<keyword evidence="8" id="KW-0963">Cytoplasm</keyword>
<feature type="modified residue" description="N6-carboxylysine" evidence="8">
    <location>
        <position position="227"/>
    </location>
</feature>
<sequence>MRLRNVWNALRNRNILLRQTIDIDIDAITMSGLESNSSKVEEGFLFVAISGYKHDGHDFIEDAVNRGAAAVIGEKDEAEIKGLQEGVPYIQAANSREALALAASRFYERPDRKRTIIGITGTNGKTTTSFLLRDILEQAGISCSLFGTIANFLNGEERKAANTTPDALQLNRMMAESNDEVIILEVSSHAIEQYRVEGIQFDIALFTNLSKEHLDYHGSMEEYFSVKRKLFNQLKPDGKAIIFTDTDWGKRLVQELGDEGIPAVSAGRGEENDFWLKNIQADEEPVFTLRHDENDYMVSLPIPGIHNVYNAALAFAAAKELIADSSTIASGLEGFKGVPGRFEMLRHPCGARFIIDYAHTADAVQYCLSTARRLGAKRIIHVFGFRGNRDTGKRGTMVASSAKYSDQLILTFDDLNGIDPAEMEAELHTLNNQESGGKGIVICDRTSAIKHAWDHAREGDWIFITGKGPETYKTPFFMPADSDKAALQLLNKEHDSIKPAKTADSY</sequence>
<evidence type="ECO:0000256" key="3">
    <source>
        <dbReference type="ARBA" id="ARBA00022618"/>
    </source>
</evidence>
<accession>A0A235F827</accession>
<dbReference type="InterPro" id="IPR036615">
    <property type="entry name" value="Mur_ligase_C_dom_sf"/>
</dbReference>
<dbReference type="HAMAP" id="MF_00208">
    <property type="entry name" value="MurE"/>
    <property type="match status" value="1"/>
</dbReference>
<evidence type="ECO:0000256" key="1">
    <source>
        <dbReference type="ARBA" id="ARBA00004752"/>
    </source>
</evidence>
<dbReference type="Pfam" id="PF08245">
    <property type="entry name" value="Mur_ligase_M"/>
    <property type="match status" value="1"/>
</dbReference>
<feature type="binding site" evidence="8">
    <location>
        <position position="37"/>
    </location>
    <ligand>
        <name>UDP-N-acetyl-alpha-D-muramoyl-L-alanyl-D-glutamate</name>
        <dbReference type="ChEBI" id="CHEBI:83900"/>
    </ligand>
</feature>
<comment type="caution">
    <text evidence="8">Lacks conserved residue(s) required for the propagation of feature annotation.</text>
</comment>
<dbReference type="GO" id="GO:0071555">
    <property type="term" value="P:cell wall organization"/>
    <property type="evidence" value="ECO:0007669"/>
    <property type="project" value="UniProtKB-KW"/>
</dbReference>
<keyword evidence="8 13" id="KW-0436">Ligase</keyword>
<keyword evidence="8" id="KW-0067">ATP-binding</keyword>
<comment type="subcellular location">
    <subcellularLocation>
        <location evidence="8 9">Cytoplasm</location>
    </subcellularLocation>
</comment>
<dbReference type="NCBIfam" id="TIGR01085">
    <property type="entry name" value="murE"/>
    <property type="match status" value="1"/>
</dbReference>
<evidence type="ECO:0000256" key="6">
    <source>
        <dbReference type="ARBA" id="ARBA00023306"/>
    </source>
</evidence>
<evidence type="ECO:0000256" key="9">
    <source>
        <dbReference type="RuleBase" id="RU004135"/>
    </source>
</evidence>
<dbReference type="NCBIfam" id="NF001126">
    <property type="entry name" value="PRK00139.1-4"/>
    <property type="match status" value="1"/>
</dbReference>
<dbReference type="GO" id="GO:0005737">
    <property type="term" value="C:cytoplasm"/>
    <property type="evidence" value="ECO:0007669"/>
    <property type="project" value="UniProtKB-SubCell"/>
</dbReference>
<dbReference type="UniPathway" id="UPA00219"/>
<dbReference type="SUPFAM" id="SSF63418">
    <property type="entry name" value="MurE/MurF N-terminal domain"/>
    <property type="match status" value="1"/>
</dbReference>
<feature type="binding site" evidence="8">
    <location>
        <position position="187"/>
    </location>
    <ligand>
        <name>UDP-N-acetyl-alpha-D-muramoyl-L-alanyl-D-glutamate</name>
        <dbReference type="ChEBI" id="CHEBI:83900"/>
    </ligand>
</feature>
<dbReference type="Pfam" id="PF02875">
    <property type="entry name" value="Mur_ligase_C"/>
    <property type="match status" value="1"/>
</dbReference>
<organism evidence="13 14">
    <name type="scientific">Fictibacillus aquaticus</name>
    <dbReference type="NCBI Taxonomy" id="2021314"/>
    <lineage>
        <taxon>Bacteria</taxon>
        <taxon>Bacillati</taxon>
        <taxon>Bacillota</taxon>
        <taxon>Bacilli</taxon>
        <taxon>Bacillales</taxon>
        <taxon>Fictibacillaceae</taxon>
        <taxon>Fictibacillus</taxon>
    </lineage>
</organism>
<feature type="binding site" evidence="8">
    <location>
        <begin position="121"/>
        <end position="127"/>
    </location>
    <ligand>
        <name>ATP</name>
        <dbReference type="ChEBI" id="CHEBI:30616"/>
    </ligand>
</feature>
<evidence type="ECO:0000313" key="14">
    <source>
        <dbReference type="Proteomes" id="UP000215059"/>
    </source>
</evidence>
<dbReference type="InterPro" id="IPR036565">
    <property type="entry name" value="Mur-like_cat_sf"/>
</dbReference>
<dbReference type="Gene3D" id="3.90.190.20">
    <property type="entry name" value="Mur ligase, C-terminal domain"/>
    <property type="match status" value="1"/>
</dbReference>
<protein>
    <recommendedName>
        <fullName evidence="8">UDP-N-acetylmuramyl-tripeptide synthetase</fullName>
        <ecNumber evidence="8">6.3.2.-</ecNumber>
    </recommendedName>
    <alternativeName>
        <fullName evidence="8">UDP-MurNAc-tripeptide synthetase</fullName>
    </alternativeName>
</protein>
<evidence type="ECO:0000313" key="13">
    <source>
        <dbReference type="EMBL" id="OYD57392.1"/>
    </source>
</evidence>
<dbReference type="EC" id="6.3.2.-" evidence="8"/>
<keyword evidence="5 8" id="KW-0573">Peptidoglycan synthesis</keyword>
<keyword evidence="3 8" id="KW-0132">Cell division</keyword>
<comment type="similarity">
    <text evidence="2 8">Belongs to the MurCDEF family. MurE subfamily.</text>
</comment>
<proteinExistence type="inferred from homology"/>
<keyword evidence="7 8" id="KW-0961">Cell wall biogenesis/degradation</keyword>
<evidence type="ECO:0000256" key="4">
    <source>
        <dbReference type="ARBA" id="ARBA00022960"/>
    </source>
</evidence>
<feature type="domain" description="Mur ligase N-terminal catalytic" evidence="10">
    <location>
        <begin position="31"/>
        <end position="107"/>
    </location>
</feature>
<evidence type="ECO:0000256" key="5">
    <source>
        <dbReference type="ARBA" id="ARBA00022984"/>
    </source>
</evidence>
<gene>
    <name evidence="8" type="primary">murE</name>
    <name evidence="13" type="ORF">CGZ90_11975</name>
</gene>
<dbReference type="AlphaFoldDB" id="A0A235F827"/>
<dbReference type="Pfam" id="PF01225">
    <property type="entry name" value="Mur_ligase"/>
    <property type="match status" value="1"/>
</dbReference>
<dbReference type="PANTHER" id="PTHR23135">
    <property type="entry name" value="MUR LIGASE FAMILY MEMBER"/>
    <property type="match status" value="1"/>
</dbReference>
<dbReference type="OrthoDB" id="9800958at2"/>
<dbReference type="InterPro" id="IPR000713">
    <property type="entry name" value="Mur_ligase_N"/>
</dbReference>
<dbReference type="RefSeq" id="WP_094252741.1">
    <property type="nucleotide sequence ID" value="NZ_JBHLXL010000001.1"/>
</dbReference>
<dbReference type="GO" id="GO:0005524">
    <property type="term" value="F:ATP binding"/>
    <property type="evidence" value="ECO:0007669"/>
    <property type="project" value="UniProtKB-UniRule"/>
</dbReference>
<dbReference type="EMBL" id="NOII01000003">
    <property type="protein sequence ID" value="OYD57392.1"/>
    <property type="molecule type" value="Genomic_DNA"/>
</dbReference>
<feature type="domain" description="Mur ligase C-terminal" evidence="11">
    <location>
        <begin position="340"/>
        <end position="468"/>
    </location>
</feature>
<evidence type="ECO:0000259" key="11">
    <source>
        <dbReference type="Pfam" id="PF02875"/>
    </source>
</evidence>
<dbReference type="InterPro" id="IPR005761">
    <property type="entry name" value="UDP-N-AcMur-Glu-dNH2Pim_ligase"/>
</dbReference>
<name>A0A235F827_9BACL</name>
<evidence type="ECO:0000259" key="10">
    <source>
        <dbReference type="Pfam" id="PF01225"/>
    </source>
</evidence>
<dbReference type="Proteomes" id="UP000215059">
    <property type="component" value="Unassembled WGS sequence"/>
</dbReference>
<reference evidence="13 14" key="1">
    <citation type="submission" date="2017-07" db="EMBL/GenBank/DDBJ databases">
        <title>Fictibacillus sp. nov. GDSW-R2A3 Genome sequencing and assembly.</title>
        <authorList>
            <person name="Mayilraj S."/>
        </authorList>
    </citation>
    <scope>NUCLEOTIDE SEQUENCE [LARGE SCALE GENOMIC DNA]</scope>
    <source>
        <strain evidence="13 14">GDSW-R2A3</strain>
    </source>
</reference>
<dbReference type="GO" id="GO:0000287">
    <property type="term" value="F:magnesium ion binding"/>
    <property type="evidence" value="ECO:0007669"/>
    <property type="project" value="UniProtKB-UniRule"/>
</dbReference>
<keyword evidence="6 8" id="KW-0131">Cell cycle</keyword>
<feature type="binding site" evidence="8">
    <location>
        <position position="193"/>
    </location>
    <ligand>
        <name>UDP-N-acetyl-alpha-D-muramoyl-L-alanyl-D-glutamate</name>
        <dbReference type="ChEBI" id="CHEBI:83900"/>
    </ligand>
</feature>
<dbReference type="Gene3D" id="3.40.1390.10">
    <property type="entry name" value="MurE/MurF, N-terminal domain"/>
    <property type="match status" value="1"/>
</dbReference>
<feature type="domain" description="Mur ligase central" evidence="12">
    <location>
        <begin position="119"/>
        <end position="318"/>
    </location>
</feature>
<dbReference type="GO" id="GO:0008360">
    <property type="term" value="P:regulation of cell shape"/>
    <property type="evidence" value="ECO:0007669"/>
    <property type="project" value="UniProtKB-KW"/>
</dbReference>
<dbReference type="InterPro" id="IPR004101">
    <property type="entry name" value="Mur_ligase_C"/>
</dbReference>
<dbReference type="GO" id="GO:0016881">
    <property type="term" value="F:acid-amino acid ligase activity"/>
    <property type="evidence" value="ECO:0007669"/>
    <property type="project" value="UniProtKB-UniRule"/>
</dbReference>
<keyword evidence="8" id="KW-0547">Nucleotide-binding</keyword>
<comment type="cofactor">
    <cofactor evidence="8">
        <name>Mg(2+)</name>
        <dbReference type="ChEBI" id="CHEBI:18420"/>
    </cofactor>
</comment>
<comment type="pathway">
    <text evidence="1 8 9">Cell wall biogenesis; peptidoglycan biosynthesis.</text>
</comment>
<dbReference type="InterPro" id="IPR013221">
    <property type="entry name" value="Mur_ligase_cen"/>
</dbReference>
<dbReference type="GO" id="GO:0051301">
    <property type="term" value="P:cell division"/>
    <property type="evidence" value="ECO:0007669"/>
    <property type="project" value="UniProtKB-KW"/>
</dbReference>
<dbReference type="SUPFAM" id="SSF53623">
    <property type="entry name" value="MurD-like peptide ligases, catalytic domain"/>
    <property type="match status" value="1"/>
</dbReference>
<dbReference type="InterPro" id="IPR035911">
    <property type="entry name" value="MurE/MurF_N"/>
</dbReference>
<dbReference type="Gene3D" id="3.40.1190.10">
    <property type="entry name" value="Mur-like, catalytic domain"/>
    <property type="match status" value="1"/>
</dbReference>
<dbReference type="SUPFAM" id="SSF53244">
    <property type="entry name" value="MurD-like peptide ligases, peptide-binding domain"/>
    <property type="match status" value="1"/>
</dbReference>
<feature type="binding site" evidence="8">
    <location>
        <begin position="163"/>
        <end position="164"/>
    </location>
    <ligand>
        <name>UDP-N-acetyl-alpha-D-muramoyl-L-alanyl-D-glutamate</name>
        <dbReference type="ChEBI" id="CHEBI:83900"/>
    </ligand>
</feature>
<evidence type="ECO:0000256" key="2">
    <source>
        <dbReference type="ARBA" id="ARBA00005898"/>
    </source>
</evidence>
<evidence type="ECO:0000259" key="12">
    <source>
        <dbReference type="Pfam" id="PF08245"/>
    </source>
</evidence>
<keyword evidence="8" id="KW-0460">Magnesium</keyword>
<comment type="PTM">
    <text evidence="8">Carboxylation is probably crucial for Mg(2+) binding and, consequently, for the gamma-phosphate positioning of ATP.</text>
</comment>
<evidence type="ECO:0000256" key="7">
    <source>
        <dbReference type="ARBA" id="ARBA00023316"/>
    </source>
</evidence>
<feature type="binding site" evidence="8">
    <location>
        <position position="162"/>
    </location>
    <ligand>
        <name>UDP-N-acetyl-alpha-D-muramoyl-L-alanyl-D-glutamate</name>
        <dbReference type="ChEBI" id="CHEBI:83900"/>
    </ligand>
</feature>
<comment type="caution">
    <text evidence="13">The sequence shown here is derived from an EMBL/GenBank/DDBJ whole genome shotgun (WGS) entry which is preliminary data.</text>
</comment>
<evidence type="ECO:0000256" key="8">
    <source>
        <dbReference type="HAMAP-Rule" id="MF_00208"/>
    </source>
</evidence>
<dbReference type="PANTHER" id="PTHR23135:SF4">
    <property type="entry name" value="UDP-N-ACETYLMURAMOYL-L-ALANYL-D-GLUTAMATE--2,6-DIAMINOPIMELATE LIGASE MURE HOMOLOG, CHLOROPLASTIC"/>
    <property type="match status" value="1"/>
</dbReference>
<comment type="function">
    <text evidence="8">Catalyzes the addition of an amino acid to the nucleotide precursor UDP-N-acetylmuramoyl-L-alanyl-D-glutamate (UMAG) in the biosynthesis of bacterial cell-wall peptidoglycan.</text>
</comment>
<keyword evidence="4 8" id="KW-0133">Cell shape</keyword>
<feature type="binding site" evidence="8">
    <location>
        <position position="195"/>
    </location>
    <ligand>
        <name>UDP-N-acetyl-alpha-D-muramoyl-L-alanyl-D-glutamate</name>
        <dbReference type="ChEBI" id="CHEBI:83900"/>
    </ligand>
</feature>
<dbReference type="GO" id="GO:0009252">
    <property type="term" value="P:peptidoglycan biosynthetic process"/>
    <property type="evidence" value="ECO:0007669"/>
    <property type="project" value="UniProtKB-UniRule"/>
</dbReference>
<keyword evidence="14" id="KW-1185">Reference proteome</keyword>